<sequence length="370" mass="39682">MADLKMESEIKKVLVIGNESLSSTILKALDSVTQADGQPAYNLTVLTYPSQAVKAPSQSLIKIAHKTSDFTPASLRSAFAGQDLIIITISGGDYSLQVRIINAAVAAGVKRCIPHEFGPDSLNEDIQARLPPIEERARIIRYLRSIQTAGSQPSGIPSVANGYANHAGKGCGYSSHDGDIEDGVNSQTSSGHKIPFEWVAVAVGCILDTKLVSGDLGFDIKWQSATIHGSGNESFAASSLQRVGEVIASIIQHWDQVKNRYLYAAGLITSANEIVGTLQKATGKEWTVGYAETVECVREGQARIERGFPDAGMFLMERSVLFDRELKAVEAFERNSANKTLGLAQESVDRVVSGAVHEFQHSGKVDCGCG</sequence>
<evidence type="ECO:0000313" key="5">
    <source>
        <dbReference type="Proteomes" id="UP000250266"/>
    </source>
</evidence>
<reference evidence="4 5" key="1">
    <citation type="journal article" date="2016" name="Nat. Commun.">
        <title>Ectomycorrhizal ecology is imprinted in the genome of the dominant symbiotic fungus Cenococcum geophilum.</title>
        <authorList>
            <consortium name="DOE Joint Genome Institute"/>
            <person name="Peter M."/>
            <person name="Kohler A."/>
            <person name="Ohm R.A."/>
            <person name="Kuo A."/>
            <person name="Krutzmann J."/>
            <person name="Morin E."/>
            <person name="Arend M."/>
            <person name="Barry K.W."/>
            <person name="Binder M."/>
            <person name="Choi C."/>
            <person name="Clum A."/>
            <person name="Copeland A."/>
            <person name="Grisel N."/>
            <person name="Haridas S."/>
            <person name="Kipfer T."/>
            <person name="LaButti K."/>
            <person name="Lindquist E."/>
            <person name="Lipzen A."/>
            <person name="Maire R."/>
            <person name="Meier B."/>
            <person name="Mihaltcheva S."/>
            <person name="Molinier V."/>
            <person name="Murat C."/>
            <person name="Poggeler S."/>
            <person name="Quandt C.A."/>
            <person name="Sperisen C."/>
            <person name="Tritt A."/>
            <person name="Tisserant E."/>
            <person name="Crous P.W."/>
            <person name="Henrissat B."/>
            <person name="Nehls U."/>
            <person name="Egli S."/>
            <person name="Spatafora J.W."/>
            <person name="Grigoriev I.V."/>
            <person name="Martin F.M."/>
        </authorList>
    </citation>
    <scope>NUCLEOTIDE SEQUENCE [LARGE SCALE GENOMIC DNA]</scope>
    <source>
        <strain evidence="4 5">CBS 459.81</strain>
    </source>
</reference>
<dbReference type="Proteomes" id="UP000250266">
    <property type="component" value="Unassembled WGS sequence"/>
</dbReference>
<evidence type="ECO:0000256" key="1">
    <source>
        <dbReference type="ARBA" id="ARBA00022857"/>
    </source>
</evidence>
<dbReference type="OrthoDB" id="9984533at2759"/>
<dbReference type="InterPro" id="IPR008030">
    <property type="entry name" value="NmrA-like"/>
</dbReference>
<feature type="domain" description="NmrA-like" evidence="3">
    <location>
        <begin position="61"/>
        <end position="147"/>
    </location>
</feature>
<protein>
    <recommendedName>
        <fullName evidence="3">NmrA-like domain-containing protein</fullName>
    </recommendedName>
</protein>
<dbReference type="PANTHER" id="PTHR47706">
    <property type="entry name" value="NMRA-LIKE FAMILY PROTEIN"/>
    <property type="match status" value="1"/>
</dbReference>
<keyword evidence="1" id="KW-0521">NADP</keyword>
<dbReference type="GO" id="GO:0016491">
    <property type="term" value="F:oxidoreductase activity"/>
    <property type="evidence" value="ECO:0007669"/>
    <property type="project" value="UniProtKB-KW"/>
</dbReference>
<dbReference type="InterPro" id="IPR036291">
    <property type="entry name" value="NAD(P)-bd_dom_sf"/>
</dbReference>
<keyword evidence="5" id="KW-1185">Reference proteome</keyword>
<keyword evidence="2" id="KW-0560">Oxidoreductase</keyword>
<evidence type="ECO:0000259" key="3">
    <source>
        <dbReference type="Pfam" id="PF05368"/>
    </source>
</evidence>
<organism evidence="4 5">
    <name type="scientific">Lepidopterella palustris CBS 459.81</name>
    <dbReference type="NCBI Taxonomy" id="1314670"/>
    <lineage>
        <taxon>Eukaryota</taxon>
        <taxon>Fungi</taxon>
        <taxon>Dikarya</taxon>
        <taxon>Ascomycota</taxon>
        <taxon>Pezizomycotina</taxon>
        <taxon>Dothideomycetes</taxon>
        <taxon>Pleosporomycetidae</taxon>
        <taxon>Mytilinidiales</taxon>
        <taxon>Argynnaceae</taxon>
        <taxon>Lepidopterella</taxon>
    </lineage>
</organism>
<dbReference type="PANTHER" id="PTHR47706:SF10">
    <property type="entry name" value="NMRA-LIKE DOMAIN-CONTAINING PROTEIN"/>
    <property type="match status" value="1"/>
</dbReference>
<dbReference type="AlphaFoldDB" id="A0A8E2JDM8"/>
<gene>
    <name evidence="4" type="ORF">K432DRAFT_444556</name>
</gene>
<dbReference type="Pfam" id="PF05368">
    <property type="entry name" value="NmrA"/>
    <property type="match status" value="1"/>
</dbReference>
<dbReference type="SUPFAM" id="SSF51735">
    <property type="entry name" value="NAD(P)-binding Rossmann-fold domains"/>
    <property type="match status" value="1"/>
</dbReference>
<dbReference type="Gene3D" id="3.40.50.720">
    <property type="entry name" value="NAD(P)-binding Rossmann-like Domain"/>
    <property type="match status" value="1"/>
</dbReference>
<proteinExistence type="predicted"/>
<evidence type="ECO:0000313" key="4">
    <source>
        <dbReference type="EMBL" id="OCK78542.1"/>
    </source>
</evidence>
<name>A0A8E2JDM8_9PEZI</name>
<dbReference type="EMBL" id="KV745053">
    <property type="protein sequence ID" value="OCK78542.1"/>
    <property type="molecule type" value="Genomic_DNA"/>
</dbReference>
<dbReference type="InterPro" id="IPR051609">
    <property type="entry name" value="NmrA/Isoflavone_reductase-like"/>
</dbReference>
<evidence type="ECO:0000256" key="2">
    <source>
        <dbReference type="ARBA" id="ARBA00023002"/>
    </source>
</evidence>
<accession>A0A8E2JDM8</accession>